<keyword evidence="4 11" id="KW-0812">Transmembrane</keyword>
<comment type="subcellular location">
    <subcellularLocation>
        <location evidence="1">Membrane</location>
        <topology evidence="1">Single-pass type IV membrane protein</topology>
    </subcellularLocation>
</comment>
<dbReference type="PANTHER" id="PTHR15959:SF0">
    <property type="entry name" value="SYNTAXIN-18"/>
    <property type="match status" value="1"/>
</dbReference>
<keyword evidence="5" id="KW-0653">Protein transport</keyword>
<sequence length="305" mass="33960">MDRSIEWPAAVEKACSLLLLPPEKVSDVKSELILRPIKRSSQFLSFAVTVGKSISDLSEQINSHKKGYLSSSGYSVKEKDQLEAELGLVIKTCSQQIDRLKDSVQEAQQRVDAQSTQRQLNGQAAAHLHGMVLILAEQLQRVAATFDMLRVQRYQQKLKETQKQSAQYRQQKVPSNSTLTGAKASTSETSSTSAFTGSPSQRQVLIEENKSLASQLTAMNSQVLAVEKSVMEVATLNQIFSSLISSQAQAIETVYENAVEASFHINTGNQYLDKTIRANRSTQYYIFVILGIATFSLLFFDWFYS</sequence>
<keyword evidence="7 9" id="KW-0175">Coiled coil</keyword>
<evidence type="ECO:0000256" key="5">
    <source>
        <dbReference type="ARBA" id="ARBA00022927"/>
    </source>
</evidence>
<feature type="domain" description="T-SNARE coiled-coil homology" evidence="12">
    <location>
        <begin position="213"/>
        <end position="275"/>
    </location>
</feature>
<comment type="similarity">
    <text evidence="2">Belongs to the syntaxin family.</text>
</comment>
<keyword evidence="8 11" id="KW-0472">Membrane</keyword>
<dbReference type="InterPro" id="IPR010989">
    <property type="entry name" value="SNARE"/>
</dbReference>
<dbReference type="GO" id="GO:0031201">
    <property type="term" value="C:SNARE complex"/>
    <property type="evidence" value="ECO:0007669"/>
    <property type="project" value="TreeGrafter"/>
</dbReference>
<comment type="caution">
    <text evidence="13">The sequence shown here is derived from an EMBL/GenBank/DDBJ whole genome shotgun (WGS) entry which is preliminary data.</text>
</comment>
<feature type="compositionally biased region" description="Polar residues" evidence="10">
    <location>
        <begin position="163"/>
        <end position="179"/>
    </location>
</feature>
<feature type="compositionally biased region" description="Low complexity" evidence="10">
    <location>
        <begin position="180"/>
        <end position="198"/>
    </location>
</feature>
<evidence type="ECO:0000256" key="4">
    <source>
        <dbReference type="ARBA" id="ARBA00022692"/>
    </source>
</evidence>
<dbReference type="EMBL" id="BEGY01000074">
    <property type="protein sequence ID" value="GAX82039.1"/>
    <property type="molecule type" value="Genomic_DNA"/>
</dbReference>
<keyword evidence="6 11" id="KW-1133">Transmembrane helix</keyword>
<keyword evidence="14" id="KW-1185">Reference proteome</keyword>
<feature type="coiled-coil region" evidence="9">
    <location>
        <begin position="90"/>
        <end position="117"/>
    </location>
</feature>
<dbReference type="InterPro" id="IPR000727">
    <property type="entry name" value="T_SNARE_dom"/>
</dbReference>
<dbReference type="SUPFAM" id="SSF47661">
    <property type="entry name" value="t-snare proteins"/>
    <property type="match status" value="1"/>
</dbReference>
<evidence type="ECO:0000256" key="6">
    <source>
        <dbReference type="ARBA" id="ARBA00022989"/>
    </source>
</evidence>
<dbReference type="GO" id="GO:0006890">
    <property type="term" value="P:retrograde vesicle-mediated transport, Golgi to endoplasmic reticulum"/>
    <property type="evidence" value="ECO:0007669"/>
    <property type="project" value="TreeGrafter"/>
</dbReference>
<evidence type="ECO:0000259" key="12">
    <source>
        <dbReference type="PROSITE" id="PS50192"/>
    </source>
</evidence>
<reference evidence="13 14" key="1">
    <citation type="submission" date="2017-08" db="EMBL/GenBank/DDBJ databases">
        <title>Acidophilic green algal genome provides insights into adaptation to an acidic environment.</title>
        <authorList>
            <person name="Hirooka S."/>
            <person name="Hirose Y."/>
            <person name="Kanesaki Y."/>
            <person name="Higuchi S."/>
            <person name="Fujiwara T."/>
            <person name="Onuma R."/>
            <person name="Era A."/>
            <person name="Ohbayashi R."/>
            <person name="Uzuka A."/>
            <person name="Nozaki H."/>
            <person name="Yoshikawa H."/>
            <person name="Miyagishima S.Y."/>
        </authorList>
    </citation>
    <scope>NUCLEOTIDE SEQUENCE [LARGE SCALE GENOMIC DNA]</scope>
    <source>
        <strain evidence="13 14">NIES-2499</strain>
    </source>
</reference>
<dbReference type="PROSITE" id="PS50192">
    <property type="entry name" value="T_SNARE"/>
    <property type="match status" value="1"/>
</dbReference>
<name>A0A250XGK3_9CHLO</name>
<gene>
    <name evidence="13" type="ORF">CEUSTIGMA_g9467.t1</name>
</gene>
<evidence type="ECO:0000256" key="8">
    <source>
        <dbReference type="ARBA" id="ARBA00023136"/>
    </source>
</evidence>
<dbReference type="Proteomes" id="UP000232323">
    <property type="component" value="Unassembled WGS sequence"/>
</dbReference>
<evidence type="ECO:0000313" key="13">
    <source>
        <dbReference type="EMBL" id="GAX82039.1"/>
    </source>
</evidence>
<accession>A0A250XGK3</accession>
<evidence type="ECO:0000256" key="7">
    <source>
        <dbReference type="ARBA" id="ARBA00023054"/>
    </source>
</evidence>
<evidence type="ECO:0000256" key="3">
    <source>
        <dbReference type="ARBA" id="ARBA00022448"/>
    </source>
</evidence>
<organism evidence="13 14">
    <name type="scientific">Chlamydomonas eustigma</name>
    <dbReference type="NCBI Taxonomy" id="1157962"/>
    <lineage>
        <taxon>Eukaryota</taxon>
        <taxon>Viridiplantae</taxon>
        <taxon>Chlorophyta</taxon>
        <taxon>core chlorophytes</taxon>
        <taxon>Chlorophyceae</taxon>
        <taxon>CS clade</taxon>
        <taxon>Chlamydomonadales</taxon>
        <taxon>Chlamydomonadaceae</taxon>
        <taxon>Chlamydomonas</taxon>
    </lineage>
</organism>
<evidence type="ECO:0000256" key="11">
    <source>
        <dbReference type="SAM" id="Phobius"/>
    </source>
</evidence>
<evidence type="ECO:0000256" key="9">
    <source>
        <dbReference type="SAM" id="Coils"/>
    </source>
</evidence>
<dbReference type="Gene3D" id="1.20.58.70">
    <property type="match status" value="1"/>
</dbReference>
<dbReference type="GO" id="GO:0015031">
    <property type="term" value="P:protein transport"/>
    <property type="evidence" value="ECO:0007669"/>
    <property type="project" value="UniProtKB-KW"/>
</dbReference>
<proteinExistence type="inferred from homology"/>
<keyword evidence="3" id="KW-0813">Transport</keyword>
<dbReference type="OrthoDB" id="342981at2759"/>
<dbReference type="PANTHER" id="PTHR15959">
    <property type="entry name" value="SYNTAXIN-18"/>
    <property type="match status" value="1"/>
</dbReference>
<evidence type="ECO:0000313" key="14">
    <source>
        <dbReference type="Proteomes" id="UP000232323"/>
    </source>
</evidence>
<feature type="region of interest" description="Disordered" evidence="10">
    <location>
        <begin position="163"/>
        <end position="200"/>
    </location>
</feature>
<dbReference type="GO" id="GO:0005783">
    <property type="term" value="C:endoplasmic reticulum"/>
    <property type="evidence" value="ECO:0007669"/>
    <property type="project" value="TreeGrafter"/>
</dbReference>
<evidence type="ECO:0000256" key="2">
    <source>
        <dbReference type="ARBA" id="ARBA00009063"/>
    </source>
</evidence>
<feature type="transmembrane region" description="Helical" evidence="11">
    <location>
        <begin position="284"/>
        <end position="304"/>
    </location>
</feature>
<dbReference type="AlphaFoldDB" id="A0A250XGK3"/>
<evidence type="ECO:0000256" key="10">
    <source>
        <dbReference type="SAM" id="MobiDB-lite"/>
    </source>
</evidence>
<dbReference type="STRING" id="1157962.A0A250XGK3"/>
<evidence type="ECO:0000256" key="1">
    <source>
        <dbReference type="ARBA" id="ARBA00004211"/>
    </source>
</evidence>
<protein>
    <recommendedName>
        <fullName evidence="12">t-SNARE coiled-coil homology domain-containing protein</fullName>
    </recommendedName>
</protein>